<gene>
    <name evidence="3" type="ORF">HPBE_LOCUS20297</name>
</gene>
<dbReference type="EMBL" id="UZAH01032029">
    <property type="protein sequence ID" value="VDP19234.1"/>
    <property type="molecule type" value="Genomic_DNA"/>
</dbReference>
<feature type="region of interest" description="Disordered" evidence="2">
    <location>
        <begin position="144"/>
        <end position="170"/>
    </location>
</feature>
<dbReference type="OrthoDB" id="3267956at2759"/>
<dbReference type="Proteomes" id="UP000050761">
    <property type="component" value="Unassembled WGS sequence"/>
</dbReference>
<feature type="compositionally biased region" description="Polar residues" evidence="2">
    <location>
        <begin position="335"/>
        <end position="364"/>
    </location>
</feature>
<evidence type="ECO:0000313" key="4">
    <source>
        <dbReference type="Proteomes" id="UP000050761"/>
    </source>
</evidence>
<dbReference type="WBParaSite" id="HPBE_0002029901-mRNA-1">
    <property type="protein sequence ID" value="HPBE_0002029901-mRNA-1"/>
    <property type="gene ID" value="HPBE_0002029901"/>
</dbReference>
<protein>
    <submittedName>
        <fullName evidence="5">FH2 domain-containing protein</fullName>
    </submittedName>
</protein>
<feature type="compositionally biased region" description="Pro residues" evidence="2">
    <location>
        <begin position="375"/>
        <end position="387"/>
    </location>
</feature>
<keyword evidence="1" id="KW-0175">Coiled coil</keyword>
<organism evidence="4 5">
    <name type="scientific">Heligmosomoides polygyrus</name>
    <name type="common">Parasitic roundworm</name>
    <dbReference type="NCBI Taxonomy" id="6339"/>
    <lineage>
        <taxon>Eukaryota</taxon>
        <taxon>Metazoa</taxon>
        <taxon>Ecdysozoa</taxon>
        <taxon>Nematoda</taxon>
        <taxon>Chromadorea</taxon>
        <taxon>Rhabditida</taxon>
        <taxon>Rhabditina</taxon>
        <taxon>Rhabditomorpha</taxon>
        <taxon>Strongyloidea</taxon>
        <taxon>Heligmosomidae</taxon>
        <taxon>Heligmosomoides</taxon>
    </lineage>
</organism>
<evidence type="ECO:0000313" key="3">
    <source>
        <dbReference type="EMBL" id="VDP19234.1"/>
    </source>
</evidence>
<sequence>MRRHAVVRSPRIRVRLLQLRRLRLRLQCPPELMFQLPAYLSLCSLLLQKLSERWRQPFLIAHVSVRSAMAGLDTETQNELALVEFVSRLPGDIGTFVRMHNPTTLNEAQDKDSSRTRPWTLTEETGNRSCLPKAGAVANAHRLPVGPRRDSRNTDAHMMPCVPTPPPAKQARCDDTAERLEAVSLGVDQTRSELEQSKAQIAAALRQMNEELASSAFRSILWTPTPRLDVKTFSARWRFASFQQPDQEEECRFVYVAKMKGFSMGHAWITNRGEQPVKEMWIAADHENVLCGPGAWRVMCLIDHKHMDTPRTRTDIAFSQMSNMSDRRSSENDSCESIQQLALSSPSASVKPNAAGSSKGSNKQEPADQPDGQATPPPRPPAPPAPAPALQLTLCQPPPLPQTTPENFTHQLHHRRASMGAVRSTTPPPRVNPAFVTNALPLNIYKPFKGGGYLLQRFVKGLFPRSVVKRPSEKSKLPIFVLMRL</sequence>
<reference evidence="3 4" key="1">
    <citation type="submission" date="2018-11" db="EMBL/GenBank/DDBJ databases">
        <authorList>
            <consortium name="Pathogen Informatics"/>
        </authorList>
    </citation>
    <scope>NUCLEOTIDE SEQUENCE [LARGE SCALE GENOMIC DNA]</scope>
</reference>
<evidence type="ECO:0000256" key="1">
    <source>
        <dbReference type="SAM" id="Coils"/>
    </source>
</evidence>
<evidence type="ECO:0000313" key="5">
    <source>
        <dbReference type="WBParaSite" id="HPBE_0002029901-mRNA-1"/>
    </source>
</evidence>
<reference evidence="5" key="2">
    <citation type="submission" date="2019-09" db="UniProtKB">
        <authorList>
            <consortium name="WormBaseParasite"/>
        </authorList>
    </citation>
    <scope>IDENTIFICATION</scope>
</reference>
<accession>A0A183GDH6</accession>
<feature type="region of interest" description="Disordered" evidence="2">
    <location>
        <begin position="322"/>
        <end position="391"/>
    </location>
</feature>
<feature type="compositionally biased region" description="Polar residues" evidence="2">
    <location>
        <begin position="116"/>
        <end position="127"/>
    </location>
</feature>
<feature type="coiled-coil region" evidence="1">
    <location>
        <begin position="187"/>
        <end position="214"/>
    </location>
</feature>
<name>A0A183GDH6_HELPZ</name>
<proteinExistence type="predicted"/>
<keyword evidence="4" id="KW-1185">Reference proteome</keyword>
<accession>A0A3P8CIL3</accession>
<evidence type="ECO:0000256" key="2">
    <source>
        <dbReference type="SAM" id="MobiDB-lite"/>
    </source>
</evidence>
<dbReference type="AlphaFoldDB" id="A0A183GDH6"/>
<feature type="region of interest" description="Disordered" evidence="2">
    <location>
        <begin position="106"/>
        <end position="127"/>
    </location>
</feature>